<feature type="compositionally biased region" description="Basic and acidic residues" evidence="1">
    <location>
        <begin position="1"/>
        <end position="16"/>
    </location>
</feature>
<dbReference type="AlphaFoldDB" id="A0A1J5P9K4"/>
<evidence type="ECO:0000256" key="1">
    <source>
        <dbReference type="SAM" id="MobiDB-lite"/>
    </source>
</evidence>
<reference evidence="2" key="1">
    <citation type="submission" date="2016-10" db="EMBL/GenBank/DDBJ databases">
        <title>Sequence of Gallionella enrichment culture.</title>
        <authorList>
            <person name="Poehlein A."/>
            <person name="Muehling M."/>
            <person name="Daniel R."/>
        </authorList>
    </citation>
    <scope>NUCLEOTIDE SEQUENCE</scope>
</reference>
<sequence length="344" mass="37631">MKPDPDPHRGPDEGGQQRHGQHPRQRQAAQPDDVRQGRHRQCGVQHRNGRKHIGDDVVAHGQGQQQSERAQQPVGGPGFEPEGGRFDAAHGWPQRIRQGLPKVQVQPGKHIGATQDVVDPGGRRQAGLGQLDLELVSPHQQRAPDQLVAHQNQEQHGSDGQQRGMVVAPLDGAGHVRTQARQLDVLVHDTDGFALRHKEPATAKRHHGVPDQAVRRGRQLDRAKTLPAGQSVGRCGLVHVGRNGHHGVVKAKRHVPHLAGKNGKDGGTLHAQQTARKQGHETGHRGRQKTQHRHRLQHIERGQNDRACSTVFGRRIAQGNGNKEGKPEGYPHAQQSASGVVRNL</sequence>
<organism evidence="2">
    <name type="scientific">mine drainage metagenome</name>
    <dbReference type="NCBI Taxonomy" id="410659"/>
    <lineage>
        <taxon>unclassified sequences</taxon>
        <taxon>metagenomes</taxon>
        <taxon>ecological metagenomes</taxon>
    </lineage>
</organism>
<gene>
    <name evidence="2" type="ORF">GALL_505290</name>
</gene>
<feature type="region of interest" description="Disordered" evidence="1">
    <location>
        <begin position="1"/>
        <end position="89"/>
    </location>
</feature>
<feature type="region of interest" description="Disordered" evidence="1">
    <location>
        <begin position="317"/>
        <end position="344"/>
    </location>
</feature>
<feature type="compositionally biased region" description="Low complexity" evidence="1">
    <location>
        <begin position="62"/>
        <end position="72"/>
    </location>
</feature>
<feature type="region of interest" description="Disordered" evidence="1">
    <location>
        <begin position="257"/>
        <end position="296"/>
    </location>
</feature>
<accession>A0A1J5P9K4</accession>
<protein>
    <submittedName>
        <fullName evidence="2">Uncharacterized protein</fullName>
    </submittedName>
</protein>
<dbReference type="EMBL" id="MLJW01005639">
    <property type="protein sequence ID" value="OIQ67890.1"/>
    <property type="molecule type" value="Genomic_DNA"/>
</dbReference>
<feature type="compositionally biased region" description="Basic residues" evidence="1">
    <location>
        <begin position="37"/>
        <end position="51"/>
    </location>
</feature>
<name>A0A1J5P9K4_9ZZZZ</name>
<evidence type="ECO:0000313" key="2">
    <source>
        <dbReference type="EMBL" id="OIQ67890.1"/>
    </source>
</evidence>
<feature type="compositionally biased region" description="Basic residues" evidence="1">
    <location>
        <begin position="285"/>
        <end position="296"/>
    </location>
</feature>
<proteinExistence type="predicted"/>
<comment type="caution">
    <text evidence="2">The sequence shown here is derived from an EMBL/GenBank/DDBJ whole genome shotgun (WGS) entry which is preliminary data.</text>
</comment>